<organism evidence="1 2">
    <name type="scientific">Diplocarpon coronariae</name>
    <dbReference type="NCBI Taxonomy" id="2795749"/>
    <lineage>
        <taxon>Eukaryota</taxon>
        <taxon>Fungi</taxon>
        <taxon>Dikarya</taxon>
        <taxon>Ascomycota</taxon>
        <taxon>Pezizomycotina</taxon>
        <taxon>Leotiomycetes</taxon>
        <taxon>Helotiales</taxon>
        <taxon>Drepanopezizaceae</taxon>
        <taxon>Diplocarpon</taxon>
    </lineage>
</organism>
<dbReference type="STRING" id="503106.A0A218Z562"/>
<dbReference type="InParanoid" id="A0A218Z562"/>
<keyword evidence="2" id="KW-1185">Reference proteome</keyword>
<protein>
    <submittedName>
        <fullName evidence="1">Uncharacterized protein</fullName>
    </submittedName>
</protein>
<reference evidence="1 2" key="1">
    <citation type="submission" date="2017-04" db="EMBL/GenBank/DDBJ databases">
        <title>Draft genome sequence of Marssonina coronaria NL1: causal agent of apple blotch.</title>
        <authorList>
            <person name="Cheng Q."/>
        </authorList>
    </citation>
    <scope>NUCLEOTIDE SEQUENCE [LARGE SCALE GENOMIC DNA]</scope>
    <source>
        <strain evidence="1 2">NL1</strain>
    </source>
</reference>
<comment type="caution">
    <text evidence="1">The sequence shown here is derived from an EMBL/GenBank/DDBJ whole genome shotgun (WGS) entry which is preliminary data.</text>
</comment>
<evidence type="ECO:0000313" key="1">
    <source>
        <dbReference type="EMBL" id="OWP03199.1"/>
    </source>
</evidence>
<evidence type="ECO:0000313" key="2">
    <source>
        <dbReference type="Proteomes" id="UP000242519"/>
    </source>
</evidence>
<accession>A0A218Z562</accession>
<proteinExistence type="predicted"/>
<dbReference type="AlphaFoldDB" id="A0A218Z562"/>
<dbReference type="EMBL" id="MZNU01000185">
    <property type="protein sequence ID" value="OWP03199.1"/>
    <property type="molecule type" value="Genomic_DNA"/>
</dbReference>
<dbReference type="Proteomes" id="UP000242519">
    <property type="component" value="Unassembled WGS sequence"/>
</dbReference>
<sequence>MSEYQQKEAQELSSGGVMLQDRKSWRIWYAKLEFQAEFLRLQKHIEKPRQVNNPELYAMETGNQAPLYENEAPHLLDLEIEPPQLEKIVEGRDQRVLQSYHELYQQWEATDQQTPAPPLPAKTTAKDVELDKVDPKTWLASFREIYREARTYRIPEVQGSLAITKFLQSVHRWAPTWSQQTQAELIRDNELGLEHGKDMVHYVNWFSSLMERSLASSSSKATLGVYASLGGVGDHTNPGAPSKGKAKKALEGSVKKCPCPQVKNHFWNPEECNRLKYALTGAKEGTLRNLPSYDEVKRTRENLASSEWRELRAKLSHIKQAPMDQFKERTSAEASGSGKSKIIAALLDPALFEDFTPGIYSTLGAPHALSNTTLLDNCAATHLVNRKELLVPRSLKIAHPQDCVEAGSSSLPIRGRGIRLIKGVLADGGDLELRNVALVDGFNINIISEPLLKKAGVWYMGLDATLRRGTADNNVVVKQLEPF</sequence>
<name>A0A218Z562_9HELO</name>
<dbReference type="OrthoDB" id="3564818at2759"/>
<gene>
    <name evidence="1" type="ORF">B2J93_1904</name>
</gene>